<dbReference type="Gene3D" id="3.10.180.10">
    <property type="entry name" value="2,3-Dihydroxybiphenyl 1,2-Dioxygenase, domain 1"/>
    <property type="match status" value="1"/>
</dbReference>
<dbReference type="RefSeq" id="WP_184796210.1">
    <property type="nucleotide sequence ID" value="NZ_JACHMY010000001.1"/>
</dbReference>
<dbReference type="AlphaFoldDB" id="A0A7W9MV17"/>
<accession>A0A7W9MV17</accession>
<dbReference type="SUPFAM" id="SSF54593">
    <property type="entry name" value="Glyoxalase/Bleomycin resistance protein/Dihydroxybiphenyl dioxygenase"/>
    <property type="match status" value="1"/>
</dbReference>
<evidence type="ECO:0000313" key="3">
    <source>
        <dbReference type="Proteomes" id="UP000549971"/>
    </source>
</evidence>
<dbReference type="CDD" id="cd06587">
    <property type="entry name" value="VOC"/>
    <property type="match status" value="1"/>
</dbReference>
<dbReference type="InterPro" id="IPR029068">
    <property type="entry name" value="Glyas_Bleomycin-R_OHBP_Dase"/>
</dbReference>
<feature type="domain" description="VOC" evidence="1">
    <location>
        <begin position="4"/>
        <end position="120"/>
    </location>
</feature>
<dbReference type="PROSITE" id="PS51819">
    <property type="entry name" value="VOC"/>
    <property type="match status" value="1"/>
</dbReference>
<gene>
    <name evidence="2" type="ORF">HDA39_003464</name>
</gene>
<dbReference type="PANTHER" id="PTHR35908:SF1">
    <property type="entry name" value="CONSERVED PROTEIN"/>
    <property type="match status" value="1"/>
</dbReference>
<sequence>MGLRIGALIVDSTDPGRLARFWAEALDWVISRDVDPEWVVEPPEGSREDCVVADLLFIKVPEPRSGKNRLHLDLRPEDQAAEVARLEALGATRVDIGQGDDRPWVVMADPEGNEFCVQNAHPPEVHADWLRRYDAYQPTLNHGASADR</sequence>
<evidence type="ECO:0000313" key="2">
    <source>
        <dbReference type="EMBL" id="MBB5836730.1"/>
    </source>
</evidence>
<evidence type="ECO:0000259" key="1">
    <source>
        <dbReference type="PROSITE" id="PS51819"/>
    </source>
</evidence>
<dbReference type="PANTHER" id="PTHR35908">
    <property type="entry name" value="HYPOTHETICAL FUSION PROTEIN"/>
    <property type="match status" value="1"/>
</dbReference>
<dbReference type="Pfam" id="PF18029">
    <property type="entry name" value="Glyoxalase_6"/>
    <property type="match status" value="1"/>
</dbReference>
<keyword evidence="3" id="KW-1185">Reference proteome</keyword>
<dbReference type="EMBL" id="JACHMY010000001">
    <property type="protein sequence ID" value="MBB5836730.1"/>
    <property type="molecule type" value="Genomic_DNA"/>
</dbReference>
<dbReference type="Proteomes" id="UP000549971">
    <property type="component" value="Unassembled WGS sequence"/>
</dbReference>
<comment type="caution">
    <text evidence="2">The sequence shown here is derived from an EMBL/GenBank/DDBJ whole genome shotgun (WGS) entry which is preliminary data.</text>
</comment>
<organism evidence="2 3">
    <name type="scientific">Kribbella italica</name>
    <dbReference type="NCBI Taxonomy" id="1540520"/>
    <lineage>
        <taxon>Bacteria</taxon>
        <taxon>Bacillati</taxon>
        <taxon>Actinomycetota</taxon>
        <taxon>Actinomycetes</taxon>
        <taxon>Propionibacteriales</taxon>
        <taxon>Kribbellaceae</taxon>
        <taxon>Kribbella</taxon>
    </lineage>
</organism>
<dbReference type="InterPro" id="IPR037523">
    <property type="entry name" value="VOC_core"/>
</dbReference>
<reference evidence="2 3" key="1">
    <citation type="submission" date="2020-08" db="EMBL/GenBank/DDBJ databases">
        <title>Sequencing the genomes of 1000 actinobacteria strains.</title>
        <authorList>
            <person name="Klenk H.-P."/>
        </authorList>
    </citation>
    <scope>NUCLEOTIDE SEQUENCE [LARGE SCALE GENOMIC DNA]</scope>
    <source>
        <strain evidence="2 3">DSM 28967</strain>
    </source>
</reference>
<proteinExistence type="predicted"/>
<protein>
    <recommendedName>
        <fullName evidence="1">VOC domain-containing protein</fullName>
    </recommendedName>
</protein>
<name>A0A7W9MV17_9ACTN</name>
<dbReference type="InterPro" id="IPR041581">
    <property type="entry name" value="Glyoxalase_6"/>
</dbReference>